<feature type="compositionally biased region" description="Basic and acidic residues" evidence="1">
    <location>
        <begin position="257"/>
        <end position="268"/>
    </location>
</feature>
<name>A0A9P0P044_ACAOB</name>
<reference evidence="2" key="1">
    <citation type="submission" date="2022-03" db="EMBL/GenBank/DDBJ databases">
        <authorList>
            <person name="Sayadi A."/>
        </authorList>
    </citation>
    <scope>NUCLEOTIDE SEQUENCE</scope>
</reference>
<feature type="compositionally biased region" description="Basic and acidic residues" evidence="1">
    <location>
        <begin position="23"/>
        <end position="40"/>
    </location>
</feature>
<dbReference type="EMBL" id="CAKOFQ010006713">
    <property type="protein sequence ID" value="CAH1964226.1"/>
    <property type="molecule type" value="Genomic_DNA"/>
</dbReference>
<dbReference type="AlphaFoldDB" id="A0A9P0P044"/>
<gene>
    <name evidence="2" type="ORF">ACAOBT_LOCUS5676</name>
</gene>
<comment type="caution">
    <text evidence="2">The sequence shown here is derived from an EMBL/GenBank/DDBJ whole genome shotgun (WGS) entry which is preliminary data.</text>
</comment>
<dbReference type="Proteomes" id="UP001152888">
    <property type="component" value="Unassembled WGS sequence"/>
</dbReference>
<proteinExistence type="predicted"/>
<feature type="region of interest" description="Disordered" evidence="1">
    <location>
        <begin position="1"/>
        <end position="45"/>
    </location>
</feature>
<feature type="compositionally biased region" description="Basic and acidic residues" evidence="1">
    <location>
        <begin position="275"/>
        <end position="293"/>
    </location>
</feature>
<evidence type="ECO:0000256" key="1">
    <source>
        <dbReference type="SAM" id="MobiDB-lite"/>
    </source>
</evidence>
<keyword evidence="3" id="KW-1185">Reference proteome</keyword>
<protein>
    <submittedName>
        <fullName evidence="2">Uncharacterized protein</fullName>
    </submittedName>
</protein>
<accession>A0A9P0P044</accession>
<feature type="compositionally biased region" description="Basic residues" evidence="1">
    <location>
        <begin position="1"/>
        <end position="10"/>
    </location>
</feature>
<sequence length="304" mass="34352">MQRKRNRKKINILMNQKIAAAKKTGETNKRGSDELDSSDRPKKKPMVIEFDDNLRLQGTSIASNEKSTREFLDALQSLRSNQELQHVLQYMNKFSVPPPNVSMPPPMNVKPPPRIQFAPLTPHTFYPRPPFMIRYVNRAFVMRKVPRAIPVKAHVLAKTESITDVPLSELMMRSKKSGEAVVPHAKVYEVSRGNPWMRSFQSVYLRPPFPSRTYRRPILSNVGFTGTFYIPSPIESAPKDVKATNVAIMDDKIDEKKGDAETKAREMDISCDGANKGKGDTSFDGDINDKTVDESGLVECETEN</sequence>
<organism evidence="2 3">
    <name type="scientific">Acanthoscelides obtectus</name>
    <name type="common">Bean weevil</name>
    <name type="synonym">Bruchus obtectus</name>
    <dbReference type="NCBI Taxonomy" id="200917"/>
    <lineage>
        <taxon>Eukaryota</taxon>
        <taxon>Metazoa</taxon>
        <taxon>Ecdysozoa</taxon>
        <taxon>Arthropoda</taxon>
        <taxon>Hexapoda</taxon>
        <taxon>Insecta</taxon>
        <taxon>Pterygota</taxon>
        <taxon>Neoptera</taxon>
        <taxon>Endopterygota</taxon>
        <taxon>Coleoptera</taxon>
        <taxon>Polyphaga</taxon>
        <taxon>Cucujiformia</taxon>
        <taxon>Chrysomeloidea</taxon>
        <taxon>Chrysomelidae</taxon>
        <taxon>Bruchinae</taxon>
        <taxon>Bruchini</taxon>
        <taxon>Acanthoscelides</taxon>
    </lineage>
</organism>
<evidence type="ECO:0000313" key="3">
    <source>
        <dbReference type="Proteomes" id="UP001152888"/>
    </source>
</evidence>
<feature type="region of interest" description="Disordered" evidence="1">
    <location>
        <begin position="257"/>
        <end position="304"/>
    </location>
</feature>
<evidence type="ECO:0000313" key="2">
    <source>
        <dbReference type="EMBL" id="CAH1964226.1"/>
    </source>
</evidence>